<keyword evidence="4" id="KW-1185">Reference proteome</keyword>
<feature type="region of interest" description="Disordered" evidence="1">
    <location>
        <begin position="402"/>
        <end position="548"/>
    </location>
</feature>
<feature type="compositionally biased region" description="Pro residues" evidence="1">
    <location>
        <begin position="429"/>
        <end position="442"/>
    </location>
</feature>
<dbReference type="Proteomes" id="UP000807769">
    <property type="component" value="Unassembled WGS sequence"/>
</dbReference>
<feature type="compositionally biased region" description="Basic and acidic residues" evidence="1">
    <location>
        <begin position="528"/>
        <end position="545"/>
    </location>
</feature>
<evidence type="ECO:0000256" key="1">
    <source>
        <dbReference type="SAM" id="MobiDB-lite"/>
    </source>
</evidence>
<protein>
    <recommendedName>
        <fullName evidence="2">Skg3/CAF120-like PH-like domain-containing protein</fullName>
    </recommendedName>
</protein>
<feature type="domain" description="Skg3/CAF120-like PH-like" evidence="2">
    <location>
        <begin position="133"/>
        <end position="188"/>
    </location>
</feature>
<dbReference type="InterPro" id="IPR058155">
    <property type="entry name" value="Skg3/CAF120-like_PH"/>
</dbReference>
<feature type="compositionally biased region" description="Basic residues" evidence="1">
    <location>
        <begin position="483"/>
        <end position="500"/>
    </location>
</feature>
<feature type="compositionally biased region" description="Low complexity" evidence="1">
    <location>
        <begin position="252"/>
        <end position="276"/>
    </location>
</feature>
<accession>A0A9P7EBG9</accession>
<organism evidence="3 4">
    <name type="scientific">Suillus subaureus</name>
    <dbReference type="NCBI Taxonomy" id="48587"/>
    <lineage>
        <taxon>Eukaryota</taxon>
        <taxon>Fungi</taxon>
        <taxon>Dikarya</taxon>
        <taxon>Basidiomycota</taxon>
        <taxon>Agaricomycotina</taxon>
        <taxon>Agaricomycetes</taxon>
        <taxon>Agaricomycetidae</taxon>
        <taxon>Boletales</taxon>
        <taxon>Suillineae</taxon>
        <taxon>Suillaceae</taxon>
        <taxon>Suillus</taxon>
    </lineage>
</organism>
<dbReference type="EMBL" id="JABBWG010000017">
    <property type="protein sequence ID" value="KAG1816039.1"/>
    <property type="molecule type" value="Genomic_DNA"/>
</dbReference>
<evidence type="ECO:0000313" key="4">
    <source>
        <dbReference type="Proteomes" id="UP000807769"/>
    </source>
</evidence>
<evidence type="ECO:0000259" key="2">
    <source>
        <dbReference type="Pfam" id="PF25381"/>
    </source>
</evidence>
<feature type="compositionally biased region" description="Polar residues" evidence="1">
    <location>
        <begin position="445"/>
        <end position="479"/>
    </location>
</feature>
<dbReference type="Pfam" id="PF25381">
    <property type="entry name" value="PH_26"/>
    <property type="match status" value="1"/>
</dbReference>
<feature type="compositionally biased region" description="Pro residues" evidence="1">
    <location>
        <begin position="408"/>
        <end position="422"/>
    </location>
</feature>
<comment type="caution">
    <text evidence="3">The sequence shown here is derived from an EMBL/GenBank/DDBJ whole genome shotgun (WGS) entry which is preliminary data.</text>
</comment>
<feature type="non-terminal residue" evidence="3">
    <location>
        <position position="1"/>
    </location>
</feature>
<evidence type="ECO:0000313" key="3">
    <source>
        <dbReference type="EMBL" id="KAG1816039.1"/>
    </source>
</evidence>
<feature type="compositionally biased region" description="Basic and acidic residues" evidence="1">
    <location>
        <begin position="657"/>
        <end position="668"/>
    </location>
</feature>
<dbReference type="RefSeq" id="XP_041192845.1">
    <property type="nucleotide sequence ID" value="XM_041341610.1"/>
</dbReference>
<reference evidence="3" key="1">
    <citation type="journal article" date="2020" name="New Phytol.">
        <title>Comparative genomics reveals dynamic genome evolution in host specialist ectomycorrhizal fungi.</title>
        <authorList>
            <person name="Lofgren L.A."/>
            <person name="Nguyen N.H."/>
            <person name="Vilgalys R."/>
            <person name="Ruytinx J."/>
            <person name="Liao H.L."/>
            <person name="Branco S."/>
            <person name="Kuo A."/>
            <person name="LaButti K."/>
            <person name="Lipzen A."/>
            <person name="Andreopoulos W."/>
            <person name="Pangilinan J."/>
            <person name="Riley R."/>
            <person name="Hundley H."/>
            <person name="Na H."/>
            <person name="Barry K."/>
            <person name="Grigoriev I.V."/>
            <person name="Stajich J.E."/>
            <person name="Kennedy P.G."/>
        </authorList>
    </citation>
    <scope>NUCLEOTIDE SEQUENCE</scope>
    <source>
        <strain evidence="3">MN1</strain>
    </source>
</reference>
<proteinExistence type="predicted"/>
<dbReference type="GeneID" id="64635626"/>
<gene>
    <name evidence="3" type="ORF">BJ212DRAFT_1504594</name>
</gene>
<dbReference type="OrthoDB" id="5563754at2759"/>
<feature type="compositionally biased region" description="Acidic residues" evidence="1">
    <location>
        <begin position="510"/>
        <end position="527"/>
    </location>
</feature>
<name>A0A9P7EBG9_9AGAM</name>
<sequence length="883" mass="97228">LGSVTGPTESPEQPWKTYTNVLTLNTAGSNLLLFSCPSIPALESWATALQLSAWEKSCLKEMYTTQLVIHITLLEGKDTHTTLICGHMEGWVLIHIAGQTDWKHMWMVISGSQTSSTDPGASSTTTGTAPTPKKCMEGWLLVMPELEAGNTQASEMLKWLVALHDAFELYSHPKAYTWDPRNPVSLMFAYPVNPGRDLLFLDHEVAESMDPRDNQTSAICNRLLNILHSCMPKLHAMSVPPPLPPMGLGADPNCPQQQQPSQNAAQPQPQTQNSQPAYIPQLPMVNFDLRSPPDLTVGHALSPITEWSATHKTFLDFPHMQSRSMLNEHHTPELMMISSSMSSEKPDSVGEHTWVDDWSPNDQKPSSHLAFRLKAYAKHGDWTNEEHGAINSIQQVPVQEMLHNAGSPPLPPKAQLPTPPRVPVIAPDVTPPPATTSQPPPIEQGMSSEPTIEGSTASESSEGVIQYRSSFAPSKQAAQQKAVLHKPGRVNGKHVTHRNRLSWWNKSSNEEEEEDEEDEEDDEDADSDKDADSDEKPPSTLESKKPGLVMPVPVLAVRPLHPSSAGLLTQDDAPHLHPQSEYTTQVLCPQADFNQHVAAHQSGIWTQVLNPGRMPSSHPQPETPSHQQDPFIQLEPASHSMTKAFTPHGLLSAGMQDKQDRSAKRQEELAQETSASLINVPNKPPPPQTGFLGAITAHEREHKCEGGISAALTECEHEKRMAEEWQCKIDDFQHNQLEMQGMYGGSQQYLNMMGNSMMANPMMMGMNLMMTGGNPMMAGANPMMNGTNPMMNSANPMMMGGYMGHPGMMPGFGNPQFFMQQAAQAAYQQAMMAYSSAGSHVGDGMHPTPMNPIQCKLYRRTVLGQLELNGQLEVMQEFKLEPD</sequence>
<feature type="region of interest" description="Disordered" evidence="1">
    <location>
        <begin position="656"/>
        <end position="687"/>
    </location>
</feature>
<dbReference type="AlphaFoldDB" id="A0A9P7EBG9"/>
<feature type="region of interest" description="Disordered" evidence="1">
    <location>
        <begin position="241"/>
        <end position="276"/>
    </location>
</feature>